<protein>
    <submittedName>
        <fullName evidence="9">Integrase core domain protein</fullName>
    </submittedName>
</protein>
<accession>A0A0C2CC69</accession>
<gene>
    <name evidence="9" type="ORF">ANCDUO_15949</name>
</gene>
<dbReference type="InterPro" id="IPR001969">
    <property type="entry name" value="Aspartic_peptidase_AS"/>
</dbReference>
<dbReference type="GO" id="GO:0015074">
    <property type="term" value="P:DNA integration"/>
    <property type="evidence" value="ECO:0007669"/>
    <property type="project" value="InterPro"/>
</dbReference>
<dbReference type="InterPro" id="IPR008042">
    <property type="entry name" value="Retrotrans_Pao"/>
</dbReference>
<dbReference type="PANTHER" id="PTHR47331">
    <property type="entry name" value="PHD-TYPE DOMAIN-CONTAINING PROTEIN"/>
    <property type="match status" value="1"/>
</dbReference>
<dbReference type="Pfam" id="PF05380">
    <property type="entry name" value="Peptidase_A17"/>
    <property type="match status" value="2"/>
</dbReference>
<dbReference type="InterPro" id="IPR001584">
    <property type="entry name" value="Integrase_cat-core"/>
</dbReference>
<keyword evidence="6" id="KW-0695">RNA-directed DNA polymerase</keyword>
<dbReference type="Pfam" id="PF18701">
    <property type="entry name" value="DUF5641"/>
    <property type="match status" value="1"/>
</dbReference>
<keyword evidence="3" id="KW-0540">Nuclease</keyword>
<keyword evidence="10" id="KW-1185">Reference proteome</keyword>
<dbReference type="InterPro" id="IPR021109">
    <property type="entry name" value="Peptidase_aspartic_dom_sf"/>
</dbReference>
<name>A0A0C2CC69_9BILA</name>
<dbReference type="Gene3D" id="2.40.70.10">
    <property type="entry name" value="Acid Proteases"/>
    <property type="match status" value="1"/>
</dbReference>
<reference evidence="9 10" key="1">
    <citation type="submission" date="2013-12" db="EMBL/GenBank/DDBJ databases">
        <title>Draft genome of the parsitic nematode Ancylostoma duodenale.</title>
        <authorList>
            <person name="Mitreva M."/>
        </authorList>
    </citation>
    <scope>NUCLEOTIDE SEQUENCE [LARGE SCALE GENOMIC DNA]</scope>
    <source>
        <strain evidence="9 10">Zhejiang</strain>
    </source>
</reference>
<dbReference type="PANTHER" id="PTHR47331:SF2">
    <property type="match status" value="1"/>
</dbReference>
<evidence type="ECO:0000313" key="10">
    <source>
        <dbReference type="Proteomes" id="UP000054047"/>
    </source>
</evidence>
<dbReference type="PROSITE" id="PS00141">
    <property type="entry name" value="ASP_PROTEASE"/>
    <property type="match status" value="1"/>
</dbReference>
<dbReference type="GO" id="GO:0003964">
    <property type="term" value="F:RNA-directed DNA polymerase activity"/>
    <property type="evidence" value="ECO:0007669"/>
    <property type="project" value="UniProtKB-KW"/>
</dbReference>
<dbReference type="GO" id="GO:0004519">
    <property type="term" value="F:endonuclease activity"/>
    <property type="evidence" value="ECO:0007669"/>
    <property type="project" value="UniProtKB-KW"/>
</dbReference>
<organism evidence="9 10">
    <name type="scientific">Ancylostoma duodenale</name>
    <dbReference type="NCBI Taxonomy" id="51022"/>
    <lineage>
        <taxon>Eukaryota</taxon>
        <taxon>Metazoa</taxon>
        <taxon>Ecdysozoa</taxon>
        <taxon>Nematoda</taxon>
        <taxon>Chromadorea</taxon>
        <taxon>Rhabditida</taxon>
        <taxon>Rhabditina</taxon>
        <taxon>Rhabditomorpha</taxon>
        <taxon>Strongyloidea</taxon>
        <taxon>Ancylostomatidae</taxon>
        <taxon>Ancylostomatinae</taxon>
        <taxon>Ancylostoma</taxon>
    </lineage>
</organism>
<dbReference type="InterPro" id="IPR041588">
    <property type="entry name" value="Integrase_H2C2"/>
</dbReference>
<dbReference type="AlphaFoldDB" id="A0A0C2CC69"/>
<proteinExistence type="predicted"/>
<dbReference type="InterPro" id="IPR012337">
    <property type="entry name" value="RNaseH-like_sf"/>
</dbReference>
<dbReference type="Gene3D" id="1.10.340.70">
    <property type="match status" value="1"/>
</dbReference>
<dbReference type="Proteomes" id="UP000054047">
    <property type="component" value="Unassembled WGS sequence"/>
</dbReference>
<dbReference type="CDD" id="cd00303">
    <property type="entry name" value="retropepsin_like"/>
    <property type="match status" value="1"/>
</dbReference>
<dbReference type="InterPro" id="IPR036397">
    <property type="entry name" value="RNaseH_sf"/>
</dbReference>
<evidence type="ECO:0000256" key="6">
    <source>
        <dbReference type="ARBA" id="ARBA00022918"/>
    </source>
</evidence>
<feature type="compositionally biased region" description="Basic residues" evidence="7">
    <location>
        <begin position="1201"/>
        <end position="1210"/>
    </location>
</feature>
<dbReference type="Gene3D" id="3.30.420.10">
    <property type="entry name" value="Ribonuclease H-like superfamily/Ribonuclease H"/>
    <property type="match status" value="1"/>
</dbReference>
<evidence type="ECO:0000256" key="2">
    <source>
        <dbReference type="ARBA" id="ARBA00022695"/>
    </source>
</evidence>
<dbReference type="EMBL" id="KN740118">
    <property type="protein sequence ID" value="KIH53908.1"/>
    <property type="molecule type" value="Genomic_DNA"/>
</dbReference>
<evidence type="ECO:0000256" key="7">
    <source>
        <dbReference type="SAM" id="MobiDB-lite"/>
    </source>
</evidence>
<evidence type="ECO:0000256" key="4">
    <source>
        <dbReference type="ARBA" id="ARBA00022759"/>
    </source>
</evidence>
<evidence type="ECO:0000256" key="3">
    <source>
        <dbReference type="ARBA" id="ARBA00022722"/>
    </source>
</evidence>
<dbReference type="OrthoDB" id="5870244at2759"/>
<keyword evidence="1" id="KW-0808">Transferase</keyword>
<keyword evidence="2" id="KW-0548">Nucleotidyltransferase</keyword>
<sequence>MDLYRSVRDESSSILLSASTHQSILMIVQAYAHNQRTGSLDPVSILLDSGAQTSFITNSTVSRLSLHPFDKRTLTTVAFGGHRVTEKTGLVDVQLFDSTSQSYEVRLYTKDVVAAPRHPQQLHPEDFAALRSNDIDPESLLLTQTVVPDILLGINYFWEVLCNVPPIVLPSGLVLSHTRFGPTVSGISLFVNVAQVVDHSSAERSVDSVTRLWDLDLLGITDDPDPSVDKDEDARILRRFQNTAEEIGGYLYVQFPWKSSHPRLADNKLLAYKRLESQYRTLVVKPQLWKDYAATFDDYLKQGIIEEVDEFAFDDHRVYYIPHQANTYVDNVILSANTPEEAIAKYRASKSLFKSMHMNLREFLCNSNIVNAAISSSDRIRNASSVKLLGIPWKPDVDTLVIPLKVVNQPVSTKRTALRALSSTFDPLGLLVPFLAPLKVFIQDTWKKKYQWDDPFDEEDLLQAQPLTMPRMELLAALISARLVRFVHSQLHRPIAAVHFFSDSQIALHWIHSSRPLKRFVNNRVVEIRSIISALQSSGTHVKFYYVQSDQNPADCASRGLSSRSAQNHIWWCGPSFLVLPPSEWPQAKCEFTLPPDSSGTHVKFYYVQSEQNPADCASRGLPTRSAQNHIWWCGPSFLVLPSSEWPQANCGFTLPPDVSLEVENEFQALTAIQVYSYQSPLRFQATNRYLKLVRSTAYVLKFIGALFLKIRHRPTSLNLSHSLPTKLINAVEFTIAETLLITEQYRESVHQLEKLPLHRFNAHRSADGLLRCPNRLEHSETSTISAAPVLLVPAHPFTTSVVMHHHLENFHSGVHATIASLRRRFYIPSIRSTVVKILRDCIVCKKANCLPYRYPDMPSLPPERVNRSRPFQKVGLDYLGPLYYRDTFHTKAKVWVCLFTCMATRAVHLEVVLDNTVQEFLLAFRRFVARRGTPDYVLSDNATTFRSASDTLHVIYTRAAVEKLTSEFTKRKITWKFITPLSPWKGGFYERLVGLFKSAFRKSVRRTLLPLQQFQTLVFEIEAVLNARPLLSIRDTCTAPHVLKPIDFISPEVDLEIPPSERSLASFPSHRLAGWYRETVSILDRFWNIWYKDYLSTIADRHQKRIRQGRSTSVIPKVSDVVLVAEKNVPRGRWPLGVITALGNVSNDGPRSATVRMPNGRLVQRSLNHLYPLEITAFEDQPEPKECKKQLSTRVQPPRAAKRFRSYSR</sequence>
<evidence type="ECO:0000256" key="1">
    <source>
        <dbReference type="ARBA" id="ARBA00022679"/>
    </source>
</evidence>
<dbReference type="Pfam" id="PF13650">
    <property type="entry name" value="Asp_protease_2"/>
    <property type="match status" value="1"/>
</dbReference>
<dbReference type="SUPFAM" id="SSF53098">
    <property type="entry name" value="Ribonuclease H-like"/>
    <property type="match status" value="1"/>
</dbReference>
<dbReference type="PROSITE" id="PS50994">
    <property type="entry name" value="INTEGRASE"/>
    <property type="match status" value="1"/>
</dbReference>
<dbReference type="GO" id="GO:0003676">
    <property type="term" value="F:nucleic acid binding"/>
    <property type="evidence" value="ECO:0007669"/>
    <property type="project" value="InterPro"/>
</dbReference>
<evidence type="ECO:0000313" key="9">
    <source>
        <dbReference type="EMBL" id="KIH53908.1"/>
    </source>
</evidence>
<keyword evidence="4" id="KW-0255">Endonuclease</keyword>
<evidence type="ECO:0000259" key="8">
    <source>
        <dbReference type="PROSITE" id="PS50994"/>
    </source>
</evidence>
<evidence type="ECO:0000256" key="5">
    <source>
        <dbReference type="ARBA" id="ARBA00022801"/>
    </source>
</evidence>
<dbReference type="GO" id="GO:0006508">
    <property type="term" value="P:proteolysis"/>
    <property type="evidence" value="ECO:0007669"/>
    <property type="project" value="InterPro"/>
</dbReference>
<dbReference type="InterPro" id="IPR040676">
    <property type="entry name" value="DUF5641"/>
</dbReference>
<keyword evidence="5" id="KW-0378">Hydrolase</keyword>
<feature type="domain" description="Integrase catalytic" evidence="8">
    <location>
        <begin position="867"/>
        <end position="1054"/>
    </location>
</feature>
<dbReference type="GO" id="GO:0004190">
    <property type="term" value="F:aspartic-type endopeptidase activity"/>
    <property type="evidence" value="ECO:0007669"/>
    <property type="project" value="InterPro"/>
</dbReference>
<feature type="region of interest" description="Disordered" evidence="7">
    <location>
        <begin position="1183"/>
        <end position="1210"/>
    </location>
</feature>
<dbReference type="Pfam" id="PF17921">
    <property type="entry name" value="Integrase_H2C2"/>
    <property type="match status" value="1"/>
</dbReference>